<sequence>MFFQPARKRRNHFRRAQVSRYQNRPYQNPYFSQIRPQSIFPFVIAGLSLGILIAFMSFVFTTPSLRLETIQIEGVKTAGEEQVRTSVEQYLSSARWLFFHPSHRFFFQEEVLRKKLESQFSFERLDIRLEPPTVLIIISEKIPVALWMTGTHSYFTDAKGIVIREISEEEQKNVLEPPIPYGPVKEGETFPPLTSPFWIFEEKSGKDVGIGTSIMSKEDMDDVRFFLEHVSALTIHVRRFDLDRRIGTWMKAVTENGYDILFDPSQDVQNQVTHLETVLREQISDPSVLQYIDVRFDDHVYYK</sequence>
<keyword evidence="1" id="KW-0472">Membrane</keyword>
<organism evidence="2 3">
    <name type="scientific">Candidatus Uhrbacteria bacterium GW2011_GWF2_41_16</name>
    <dbReference type="NCBI Taxonomy" id="1618997"/>
    <lineage>
        <taxon>Bacteria</taxon>
        <taxon>Candidatus Uhriibacteriota</taxon>
    </lineage>
</organism>
<name>A0A0G0V857_9BACT</name>
<dbReference type="AlphaFoldDB" id="A0A0G0V857"/>
<keyword evidence="1" id="KW-0812">Transmembrane</keyword>
<protein>
    <recommendedName>
        <fullName evidence="4">POTRA domain-containing protein</fullName>
    </recommendedName>
</protein>
<evidence type="ECO:0000256" key="1">
    <source>
        <dbReference type="SAM" id="Phobius"/>
    </source>
</evidence>
<evidence type="ECO:0008006" key="4">
    <source>
        <dbReference type="Google" id="ProtNLM"/>
    </source>
</evidence>
<evidence type="ECO:0000313" key="3">
    <source>
        <dbReference type="Proteomes" id="UP000034746"/>
    </source>
</evidence>
<proteinExistence type="predicted"/>
<dbReference type="Proteomes" id="UP000034746">
    <property type="component" value="Unassembled WGS sequence"/>
</dbReference>
<evidence type="ECO:0000313" key="2">
    <source>
        <dbReference type="EMBL" id="KKR97109.1"/>
    </source>
</evidence>
<accession>A0A0G0V857</accession>
<feature type="transmembrane region" description="Helical" evidence="1">
    <location>
        <begin position="39"/>
        <end position="60"/>
    </location>
</feature>
<comment type="caution">
    <text evidence="2">The sequence shown here is derived from an EMBL/GenBank/DDBJ whole genome shotgun (WGS) entry which is preliminary data.</text>
</comment>
<reference evidence="2 3" key="1">
    <citation type="journal article" date="2015" name="Nature">
        <title>rRNA introns, odd ribosomes, and small enigmatic genomes across a large radiation of phyla.</title>
        <authorList>
            <person name="Brown C.T."/>
            <person name="Hug L.A."/>
            <person name="Thomas B.C."/>
            <person name="Sharon I."/>
            <person name="Castelle C.J."/>
            <person name="Singh A."/>
            <person name="Wilkins M.J."/>
            <person name="Williams K.H."/>
            <person name="Banfield J.F."/>
        </authorList>
    </citation>
    <scope>NUCLEOTIDE SEQUENCE [LARGE SCALE GENOMIC DNA]</scope>
</reference>
<gene>
    <name evidence="2" type="ORF">UU48_C0019G0012</name>
</gene>
<dbReference type="EMBL" id="LCAU01000019">
    <property type="protein sequence ID" value="KKR97109.1"/>
    <property type="molecule type" value="Genomic_DNA"/>
</dbReference>
<keyword evidence="1" id="KW-1133">Transmembrane helix</keyword>